<dbReference type="GO" id="GO:0051082">
    <property type="term" value="F:unfolded protein binding"/>
    <property type="evidence" value="ECO:0007669"/>
    <property type="project" value="InterPro"/>
</dbReference>
<dbReference type="AlphaFoldDB" id="A0A9W3VFH6"/>
<dbReference type="GO" id="GO:0051131">
    <property type="term" value="P:chaperone-mediated protein complex assembly"/>
    <property type="evidence" value="ECO:0007669"/>
    <property type="project" value="InterPro"/>
</dbReference>
<proteinExistence type="predicted"/>
<dbReference type="PANTHER" id="PTHR43680">
    <property type="entry name" value="NITRATE REDUCTASE MOLYBDENUM COFACTOR ASSEMBLY CHAPERONE"/>
    <property type="match status" value="1"/>
</dbReference>
<protein>
    <submittedName>
        <fullName evidence="1">Nitrate reductase molybdenum cofactor assembly chaperone</fullName>
    </submittedName>
</protein>
<dbReference type="GO" id="GO:0016530">
    <property type="term" value="F:metallochaperone activity"/>
    <property type="evidence" value="ECO:0007669"/>
    <property type="project" value="TreeGrafter"/>
</dbReference>
<dbReference type="Proteomes" id="UP000269847">
    <property type="component" value="Chromosome"/>
</dbReference>
<dbReference type="NCBIfam" id="TIGR00684">
    <property type="entry name" value="narJ"/>
    <property type="match status" value="1"/>
</dbReference>
<gene>
    <name evidence="1" type="primary">narJ</name>
    <name evidence="1" type="ORF">D7J84_00940</name>
</gene>
<sequence>MKQSLQTAFSCSSFLLSYPEIGWREALAELQEEMEAIEQDDVKASLTAFIKQALNKTNDQLIDGYVYTFDFGKKTNMYLTYMNTGEQRERGIELLELKQHYKKSGFEVTDKELPDYLPLLLEFFANANERDSGPIMSKYTENIQALHAQLKEADSMYEPILAAVLLAIEAWDVQKN</sequence>
<reference evidence="1 2" key="1">
    <citation type="submission" date="2018-09" db="EMBL/GenBank/DDBJ databases">
        <title>Complete genome of Bacillus thuringiensis strain QZL38.</title>
        <authorList>
            <person name="Song F."/>
        </authorList>
    </citation>
    <scope>NUCLEOTIDE SEQUENCE [LARGE SCALE GENOMIC DNA]</scope>
    <source>
        <strain evidence="1 2">QZL38</strain>
    </source>
</reference>
<dbReference type="InterPro" id="IPR003765">
    <property type="entry name" value="NO3_reductase_chaperone_NarJ"/>
</dbReference>
<organism evidence="1 2">
    <name type="scientific">Bacillus thuringiensis</name>
    <dbReference type="NCBI Taxonomy" id="1428"/>
    <lineage>
        <taxon>Bacteria</taxon>
        <taxon>Bacillati</taxon>
        <taxon>Bacillota</taxon>
        <taxon>Bacilli</taxon>
        <taxon>Bacillales</taxon>
        <taxon>Bacillaceae</taxon>
        <taxon>Bacillus</taxon>
        <taxon>Bacillus cereus group</taxon>
    </lineage>
</organism>
<dbReference type="EMBL" id="CP032608">
    <property type="protein sequence ID" value="AYF84607.1"/>
    <property type="molecule type" value="Genomic_DNA"/>
</dbReference>
<evidence type="ECO:0000313" key="1">
    <source>
        <dbReference type="EMBL" id="AYF84607.1"/>
    </source>
</evidence>
<name>A0A9W3VFH6_BACTU</name>
<dbReference type="PANTHER" id="PTHR43680:SF2">
    <property type="entry name" value="NITRATE REDUCTASE MOLYBDENUM COFACTOR ASSEMBLY CHAPERONE NARJ"/>
    <property type="match status" value="1"/>
</dbReference>
<dbReference type="InterPro" id="IPR020945">
    <property type="entry name" value="DMSO/NO3_reduct_chaperone"/>
</dbReference>
<dbReference type="Gene3D" id="1.10.3480.10">
    <property type="entry name" value="TorD-like"/>
    <property type="match status" value="1"/>
</dbReference>
<dbReference type="GO" id="GO:0042128">
    <property type="term" value="P:nitrate assimilation"/>
    <property type="evidence" value="ECO:0007669"/>
    <property type="project" value="TreeGrafter"/>
</dbReference>
<dbReference type="SUPFAM" id="SSF89155">
    <property type="entry name" value="TorD-like"/>
    <property type="match status" value="1"/>
</dbReference>
<dbReference type="FunFam" id="1.10.3480.10:FF:000004">
    <property type="entry name" value="Nitrate reductase molybdenum cofactor assembly chaperone"/>
    <property type="match status" value="1"/>
</dbReference>
<dbReference type="Pfam" id="PF02613">
    <property type="entry name" value="Nitrate_red_del"/>
    <property type="match status" value="1"/>
</dbReference>
<dbReference type="RefSeq" id="WP_061884844.1">
    <property type="nucleotide sequence ID" value="NZ_CP014282.1"/>
</dbReference>
<dbReference type="InterPro" id="IPR036411">
    <property type="entry name" value="TorD-like_sf"/>
</dbReference>
<accession>A0A9W3VFH6</accession>
<evidence type="ECO:0000313" key="2">
    <source>
        <dbReference type="Proteomes" id="UP000269847"/>
    </source>
</evidence>